<accession>A0A4Y2K8T2</accession>
<dbReference type="EMBL" id="BGPR01004347">
    <property type="protein sequence ID" value="GBM98687.1"/>
    <property type="molecule type" value="Genomic_DNA"/>
</dbReference>
<name>A0A4Y2K8T2_ARAVE</name>
<reference evidence="1 2" key="1">
    <citation type="journal article" date="2019" name="Sci. Rep.">
        <title>Orb-weaving spider Araneus ventricosus genome elucidates the spidroin gene catalogue.</title>
        <authorList>
            <person name="Kono N."/>
            <person name="Nakamura H."/>
            <person name="Ohtoshi R."/>
            <person name="Moran D.A.P."/>
            <person name="Shinohara A."/>
            <person name="Yoshida Y."/>
            <person name="Fujiwara M."/>
            <person name="Mori M."/>
            <person name="Tomita M."/>
            <person name="Arakawa K."/>
        </authorList>
    </citation>
    <scope>NUCLEOTIDE SEQUENCE [LARGE SCALE GENOMIC DNA]</scope>
</reference>
<evidence type="ECO:0000313" key="2">
    <source>
        <dbReference type="Proteomes" id="UP000499080"/>
    </source>
</evidence>
<comment type="caution">
    <text evidence="1">The sequence shown here is derived from an EMBL/GenBank/DDBJ whole genome shotgun (WGS) entry which is preliminary data.</text>
</comment>
<organism evidence="1 2">
    <name type="scientific">Araneus ventricosus</name>
    <name type="common">Orbweaver spider</name>
    <name type="synonym">Epeira ventricosa</name>
    <dbReference type="NCBI Taxonomy" id="182803"/>
    <lineage>
        <taxon>Eukaryota</taxon>
        <taxon>Metazoa</taxon>
        <taxon>Ecdysozoa</taxon>
        <taxon>Arthropoda</taxon>
        <taxon>Chelicerata</taxon>
        <taxon>Arachnida</taxon>
        <taxon>Araneae</taxon>
        <taxon>Araneomorphae</taxon>
        <taxon>Entelegynae</taxon>
        <taxon>Araneoidea</taxon>
        <taxon>Araneidae</taxon>
        <taxon>Araneus</taxon>
    </lineage>
</organism>
<proteinExistence type="predicted"/>
<evidence type="ECO:0000313" key="1">
    <source>
        <dbReference type="EMBL" id="GBM98687.1"/>
    </source>
</evidence>
<sequence>MSSDRGSKLRGLSQIGFRDFSKQDVNVTKLNMLCINTAHGMSCIYGTSLVILFWDLMLDSGLIYSLSSIVSHRHFKMDFNVLNKGKTTESNVESYDK</sequence>
<dbReference type="Proteomes" id="UP000499080">
    <property type="component" value="Unassembled WGS sequence"/>
</dbReference>
<protein>
    <submittedName>
        <fullName evidence="1">Uncharacterized protein</fullName>
    </submittedName>
</protein>
<gene>
    <name evidence="1" type="ORF">AVEN_56807_1</name>
</gene>
<keyword evidence="2" id="KW-1185">Reference proteome</keyword>
<dbReference type="AlphaFoldDB" id="A0A4Y2K8T2"/>